<dbReference type="PANTHER" id="PTHR13227:SF0">
    <property type="entry name" value="EUKARYOTIC TRANSLATION INITIATION FACTOR 2A"/>
    <property type="match status" value="1"/>
</dbReference>
<dbReference type="GO" id="GO:0022627">
    <property type="term" value="C:cytosolic small ribosomal subunit"/>
    <property type="evidence" value="ECO:0007669"/>
    <property type="project" value="TreeGrafter"/>
</dbReference>
<sequence length="138" mass="15298">MTATTAPRLRTGNGFKIWHYSGALLYERPWNKQEELWEVLWQRFPPGTFKAPAISYKPVEGIQPSQPLPSKQAYVPPSQRGRDVQFKLRDENDEITGISDAKLTGSNPTKASIKPYTGISEASAAKLPASNPTKASIK</sequence>
<evidence type="ECO:0000313" key="8">
    <source>
        <dbReference type="Proteomes" id="UP000079169"/>
    </source>
</evidence>
<dbReference type="AlphaFoldDB" id="A0A1S3DPA0"/>
<evidence type="ECO:0000256" key="4">
    <source>
        <dbReference type="ARBA" id="ARBA00022737"/>
    </source>
</evidence>
<comment type="function">
    <text evidence="1">Functions in the early steps of protein synthesis of a small number of specific mRNAs. Acts by directing the binding of methionyl-tRNAi to 40S ribosomal subunits. In contrast to the eIF-2 complex, it binds methionyl-tRNAi to 40S subunits in a codon-dependent manner, whereas the eIF-2 complex binds methionyl-tRNAi to 40S subunits in a GTP-dependent manner.</text>
</comment>
<dbReference type="GeneID" id="103522380"/>
<evidence type="ECO:0000256" key="3">
    <source>
        <dbReference type="ARBA" id="ARBA00022574"/>
    </source>
</evidence>
<evidence type="ECO:0000259" key="7">
    <source>
        <dbReference type="Pfam" id="PF08662"/>
    </source>
</evidence>
<gene>
    <name evidence="9" type="primary">LOC103522380</name>
</gene>
<evidence type="ECO:0000256" key="1">
    <source>
        <dbReference type="ARBA" id="ARBA00003993"/>
    </source>
</evidence>
<protein>
    <submittedName>
        <fullName evidence="9">Eukaryotic translation initiation factor 2A-like</fullName>
    </submittedName>
</protein>
<dbReference type="GO" id="GO:0000049">
    <property type="term" value="F:tRNA binding"/>
    <property type="evidence" value="ECO:0007669"/>
    <property type="project" value="TreeGrafter"/>
</dbReference>
<dbReference type="InterPro" id="IPR011387">
    <property type="entry name" value="TIF2A"/>
</dbReference>
<reference evidence="9" key="1">
    <citation type="submission" date="2025-08" db="UniProtKB">
        <authorList>
            <consortium name="RefSeq"/>
        </authorList>
    </citation>
    <scope>IDENTIFICATION</scope>
</reference>
<feature type="region of interest" description="Disordered" evidence="6">
    <location>
        <begin position="61"/>
        <end position="81"/>
    </location>
</feature>
<name>A0A1S3DPA0_DIACI</name>
<dbReference type="Proteomes" id="UP000079169">
    <property type="component" value="Unplaced"/>
</dbReference>
<dbReference type="GO" id="GO:0043022">
    <property type="term" value="F:ribosome binding"/>
    <property type="evidence" value="ECO:0007669"/>
    <property type="project" value="TreeGrafter"/>
</dbReference>
<dbReference type="GO" id="GO:0003743">
    <property type="term" value="F:translation initiation factor activity"/>
    <property type="evidence" value="ECO:0007669"/>
    <property type="project" value="UniProtKB-KW"/>
</dbReference>
<proteinExistence type="predicted"/>
<dbReference type="PaxDb" id="121845-A0A1S3DPA0"/>
<dbReference type="PANTHER" id="PTHR13227">
    <property type="entry name" value="EUKARYOTIC TRANSLATION INITIATION FACTOR 2A"/>
    <property type="match status" value="1"/>
</dbReference>
<evidence type="ECO:0000256" key="2">
    <source>
        <dbReference type="ARBA" id="ARBA00022540"/>
    </source>
</evidence>
<keyword evidence="2" id="KW-0396">Initiation factor</keyword>
<dbReference type="InterPro" id="IPR013979">
    <property type="entry name" value="TIF_beta_prop-like"/>
</dbReference>
<keyword evidence="5" id="KW-0648">Protein biosynthesis</keyword>
<dbReference type="GO" id="GO:0003729">
    <property type="term" value="F:mRNA binding"/>
    <property type="evidence" value="ECO:0007669"/>
    <property type="project" value="TreeGrafter"/>
</dbReference>
<dbReference type="RefSeq" id="XP_008485701.2">
    <property type="nucleotide sequence ID" value="XM_008487479.3"/>
</dbReference>
<organism evidence="8 9">
    <name type="scientific">Diaphorina citri</name>
    <name type="common">Asian citrus psyllid</name>
    <dbReference type="NCBI Taxonomy" id="121845"/>
    <lineage>
        <taxon>Eukaryota</taxon>
        <taxon>Metazoa</taxon>
        <taxon>Ecdysozoa</taxon>
        <taxon>Arthropoda</taxon>
        <taxon>Hexapoda</taxon>
        <taxon>Insecta</taxon>
        <taxon>Pterygota</taxon>
        <taxon>Neoptera</taxon>
        <taxon>Paraneoptera</taxon>
        <taxon>Hemiptera</taxon>
        <taxon>Sternorrhyncha</taxon>
        <taxon>Psylloidea</taxon>
        <taxon>Psyllidae</taxon>
        <taxon>Diaphorininae</taxon>
        <taxon>Diaphorina</taxon>
    </lineage>
</organism>
<dbReference type="KEGG" id="dci:103522380"/>
<accession>A0A1S3DPA0</accession>
<feature type="domain" description="Translation initiation factor beta propellor-like" evidence="7">
    <location>
        <begin position="1"/>
        <end position="39"/>
    </location>
</feature>
<evidence type="ECO:0000256" key="6">
    <source>
        <dbReference type="SAM" id="MobiDB-lite"/>
    </source>
</evidence>
<feature type="non-terminal residue" evidence="9">
    <location>
        <position position="138"/>
    </location>
</feature>
<keyword evidence="3" id="KW-0853">WD repeat</keyword>
<dbReference type="Pfam" id="PF08662">
    <property type="entry name" value="eIF2A"/>
    <property type="match status" value="1"/>
</dbReference>
<dbReference type="STRING" id="121845.A0A1S3DPA0"/>
<evidence type="ECO:0000313" key="9">
    <source>
        <dbReference type="RefSeq" id="XP_008485701.2"/>
    </source>
</evidence>
<keyword evidence="4" id="KW-0677">Repeat</keyword>
<keyword evidence="8" id="KW-1185">Reference proteome</keyword>
<evidence type="ECO:0000256" key="5">
    <source>
        <dbReference type="ARBA" id="ARBA00022917"/>
    </source>
</evidence>